<evidence type="ECO:0000313" key="1">
    <source>
        <dbReference type="EMBL" id="MDC7151347.1"/>
    </source>
</evidence>
<protein>
    <submittedName>
        <fullName evidence="1">IS110 family transposase</fullName>
    </submittedName>
</protein>
<reference evidence="1" key="1">
    <citation type="submission" date="2023-01" db="EMBL/GenBank/DDBJ databases">
        <title>Exploring GABA producing Bacteroides strains toward improving mental health.</title>
        <authorList>
            <person name="Yousuf B."/>
            <person name="Bouhlel N.E."/>
            <person name="Mottawea W."/>
            <person name="Hammami R."/>
        </authorList>
    </citation>
    <scope>NUCLEOTIDE SEQUENCE</scope>
    <source>
        <strain evidence="1">UO.H1047</strain>
    </source>
</reference>
<dbReference type="PANTHER" id="PTHR33055:SF3">
    <property type="entry name" value="PUTATIVE TRANSPOSASE FOR IS117-RELATED"/>
    <property type="match status" value="1"/>
</dbReference>
<dbReference type="PANTHER" id="PTHR33055">
    <property type="entry name" value="TRANSPOSASE FOR INSERTION SEQUENCE ELEMENT IS1111A"/>
    <property type="match status" value="1"/>
</dbReference>
<sequence length="71" mass="7947">TSSLANKEVKVYLTRAAITAISWDPQMKAYYKRKIAEGKHKASVINAVRAKIIARSFAVIRRQTPFVTLAV</sequence>
<dbReference type="EMBL" id="JAQPYX010000189">
    <property type="protein sequence ID" value="MDC7151347.1"/>
    <property type="molecule type" value="Genomic_DNA"/>
</dbReference>
<gene>
    <name evidence="1" type="ORF">PQG89_18340</name>
</gene>
<proteinExistence type="predicted"/>
<accession>A0AAW6I7V8</accession>
<dbReference type="AlphaFoldDB" id="A0AAW6I7V8"/>
<comment type="caution">
    <text evidence="1">The sequence shown here is derived from an EMBL/GenBank/DDBJ whole genome shotgun (WGS) entry which is preliminary data.</text>
</comment>
<feature type="non-terminal residue" evidence="1">
    <location>
        <position position="1"/>
    </location>
</feature>
<dbReference type="Proteomes" id="UP001213646">
    <property type="component" value="Unassembled WGS sequence"/>
</dbReference>
<name>A0AAW6I7V8_9BACT</name>
<evidence type="ECO:0000313" key="2">
    <source>
        <dbReference type="Proteomes" id="UP001213646"/>
    </source>
</evidence>
<dbReference type="InterPro" id="IPR047650">
    <property type="entry name" value="Transpos_IS110"/>
</dbReference>
<organism evidence="1 2">
    <name type="scientific">Parabacteroides johnsonii</name>
    <dbReference type="NCBI Taxonomy" id="387661"/>
    <lineage>
        <taxon>Bacteria</taxon>
        <taxon>Pseudomonadati</taxon>
        <taxon>Bacteroidota</taxon>
        <taxon>Bacteroidia</taxon>
        <taxon>Bacteroidales</taxon>
        <taxon>Tannerellaceae</taxon>
        <taxon>Parabacteroides</taxon>
    </lineage>
</organism>